<evidence type="ECO:0000313" key="2">
    <source>
        <dbReference type="Proteomes" id="UP001163603"/>
    </source>
</evidence>
<keyword evidence="2" id="KW-1185">Reference proteome</keyword>
<comment type="caution">
    <text evidence="1">The sequence shown here is derived from an EMBL/GenBank/DDBJ whole genome shotgun (WGS) entry which is preliminary data.</text>
</comment>
<evidence type="ECO:0000313" key="1">
    <source>
        <dbReference type="EMBL" id="KAJ0042258.1"/>
    </source>
</evidence>
<proteinExistence type="predicted"/>
<accession>A0ACC0YWY8</accession>
<gene>
    <name evidence="1" type="ORF">Pint_18440</name>
</gene>
<name>A0ACC0YWY8_9ROSI</name>
<dbReference type="Proteomes" id="UP001163603">
    <property type="component" value="Chromosome 4"/>
</dbReference>
<protein>
    <submittedName>
        <fullName evidence="1">Uncharacterized protein</fullName>
    </submittedName>
</protein>
<dbReference type="EMBL" id="CM047739">
    <property type="protein sequence ID" value="KAJ0042258.1"/>
    <property type="molecule type" value="Genomic_DNA"/>
</dbReference>
<reference evidence="2" key="1">
    <citation type="journal article" date="2023" name="G3 (Bethesda)">
        <title>Genome assembly and association tests identify interacting loci associated with vigor, precocity, and sex in interspecific pistachio rootstocks.</title>
        <authorList>
            <person name="Palmer W."/>
            <person name="Jacygrad E."/>
            <person name="Sagayaradj S."/>
            <person name="Cavanaugh K."/>
            <person name="Han R."/>
            <person name="Bertier L."/>
            <person name="Beede B."/>
            <person name="Kafkas S."/>
            <person name="Golino D."/>
            <person name="Preece J."/>
            <person name="Michelmore R."/>
        </authorList>
    </citation>
    <scope>NUCLEOTIDE SEQUENCE [LARGE SCALE GENOMIC DNA]</scope>
</reference>
<sequence>MHTDFREVPHQEDHIPSPTSIDNNHLTNLTNNTRSPTPQRLTRIRTALAYLKDFHYNALSSLTLNSKLEATRSPSHTGLHNPYPLSNHLSLPLWDSPTLVHELNSTKFEFVASHSFSAELQQQFNSTNLLVEALLIELTREHECLTQKVASVPGGKFNADLSIRLSNEVRAALGPHKLPVGKSPTTGLDEMMYLRRGFCLKGVNRCLTGDAIQSPPLNYVEPTPFPESLRAKAPNISIIWDPYSYKSY</sequence>
<organism evidence="1 2">
    <name type="scientific">Pistacia integerrima</name>
    <dbReference type="NCBI Taxonomy" id="434235"/>
    <lineage>
        <taxon>Eukaryota</taxon>
        <taxon>Viridiplantae</taxon>
        <taxon>Streptophyta</taxon>
        <taxon>Embryophyta</taxon>
        <taxon>Tracheophyta</taxon>
        <taxon>Spermatophyta</taxon>
        <taxon>Magnoliopsida</taxon>
        <taxon>eudicotyledons</taxon>
        <taxon>Gunneridae</taxon>
        <taxon>Pentapetalae</taxon>
        <taxon>rosids</taxon>
        <taxon>malvids</taxon>
        <taxon>Sapindales</taxon>
        <taxon>Anacardiaceae</taxon>
        <taxon>Pistacia</taxon>
    </lineage>
</organism>